<dbReference type="InterPro" id="IPR047057">
    <property type="entry name" value="MerR_fam"/>
</dbReference>
<dbReference type="InterPro" id="IPR000551">
    <property type="entry name" value="MerR-type_HTH_dom"/>
</dbReference>
<dbReference type="CDD" id="cd00592">
    <property type="entry name" value="HTH_MerR-like"/>
    <property type="match status" value="1"/>
</dbReference>
<dbReference type="PANTHER" id="PTHR30204:SF89">
    <property type="entry name" value="HTH MERR-TYPE DOMAIN-CONTAINING PROTEIN"/>
    <property type="match status" value="1"/>
</dbReference>
<proteinExistence type="predicted"/>
<evidence type="ECO:0000256" key="2">
    <source>
        <dbReference type="SAM" id="MobiDB-lite"/>
    </source>
</evidence>
<feature type="compositionally biased region" description="Basic and acidic residues" evidence="2">
    <location>
        <begin position="132"/>
        <end position="144"/>
    </location>
</feature>
<evidence type="ECO:0000259" key="3">
    <source>
        <dbReference type="PROSITE" id="PS50937"/>
    </source>
</evidence>
<organism evidence="4 5">
    <name type="scientific">Actinosynnema pretiosum subsp. pretiosum</name>
    <dbReference type="NCBI Taxonomy" id="103721"/>
    <lineage>
        <taxon>Bacteria</taxon>
        <taxon>Bacillati</taxon>
        <taxon>Actinomycetota</taxon>
        <taxon>Actinomycetes</taxon>
        <taxon>Pseudonocardiales</taxon>
        <taxon>Pseudonocardiaceae</taxon>
        <taxon>Actinosynnema</taxon>
    </lineage>
</organism>
<feature type="domain" description="HTH merR-type" evidence="3">
    <location>
        <begin position="27"/>
        <end position="85"/>
    </location>
</feature>
<evidence type="ECO:0000256" key="1">
    <source>
        <dbReference type="ARBA" id="ARBA00023125"/>
    </source>
</evidence>
<gene>
    <name evidence="4" type="ORF">KCV87_28690</name>
</gene>
<dbReference type="EMBL" id="CP073249">
    <property type="protein sequence ID" value="QUF03351.1"/>
    <property type="molecule type" value="Genomic_DNA"/>
</dbReference>
<reference evidence="4" key="1">
    <citation type="submission" date="2021-04" db="EMBL/GenBank/DDBJ databases">
        <title>Genomic sequence of Actinosynnema pretiosum subsp. pretiosum ATCC 31280 (C-14919).</title>
        <authorList>
            <person name="Bai L."/>
            <person name="Wang X."/>
            <person name="Xiao Y."/>
        </authorList>
    </citation>
    <scope>NUCLEOTIDE SEQUENCE</scope>
    <source>
        <strain evidence="4">ATCC 31280</strain>
    </source>
</reference>
<dbReference type="GO" id="GO:0003700">
    <property type="term" value="F:DNA-binding transcription factor activity"/>
    <property type="evidence" value="ECO:0007669"/>
    <property type="project" value="InterPro"/>
</dbReference>
<evidence type="ECO:0000313" key="5">
    <source>
        <dbReference type="Proteomes" id="UP000677152"/>
    </source>
</evidence>
<evidence type="ECO:0000313" key="4">
    <source>
        <dbReference type="EMBL" id="QUF03351.1"/>
    </source>
</evidence>
<feature type="compositionally biased region" description="Basic and acidic residues" evidence="2">
    <location>
        <begin position="103"/>
        <end position="112"/>
    </location>
</feature>
<dbReference type="InterPro" id="IPR009061">
    <property type="entry name" value="DNA-bd_dom_put_sf"/>
</dbReference>
<feature type="region of interest" description="Disordered" evidence="2">
    <location>
        <begin position="87"/>
        <end position="186"/>
    </location>
</feature>
<dbReference type="Gene3D" id="1.10.1660.10">
    <property type="match status" value="1"/>
</dbReference>
<dbReference type="GO" id="GO:0003677">
    <property type="term" value="F:DNA binding"/>
    <property type="evidence" value="ECO:0007669"/>
    <property type="project" value="UniProtKB-KW"/>
</dbReference>
<dbReference type="Proteomes" id="UP000677152">
    <property type="component" value="Chromosome"/>
</dbReference>
<dbReference type="Pfam" id="PF13411">
    <property type="entry name" value="MerR_1"/>
    <property type="match status" value="1"/>
</dbReference>
<accession>A0AA45L4P6</accession>
<dbReference type="PROSITE" id="PS50937">
    <property type="entry name" value="HTH_MERR_2"/>
    <property type="match status" value="1"/>
</dbReference>
<protein>
    <submittedName>
        <fullName evidence="4">MerR family DNA-binding transcriptional regulator</fullName>
    </submittedName>
</protein>
<sequence length="313" mass="33095">MTSAGRPQRGGMGIGAVLSQLRSEFPGVTISKIRFLEAEGLVRPARTASGYRRFSVSDVERLRYVLTAQRDRYLPLKVIREQLDAADDGLSGPAPAGPVPLSAERDVDHGRGEQVLAGRPWSTTRRPGGARSGDEVPAARDAEHPLPAGPAGPAPDRTAPARVAAPTAPAPRSELPTAADLAPAPGDRLSREDLLAQSGLDRAALAELERSGLLAPGPGGLHDPDALAVARTVRALARYGVELRDLRPARAAADRELATVERVLAPLRPGRDPRTRARADEVGREVAALLVALHTLLVRSGVRELAGDRVSPR</sequence>
<dbReference type="PANTHER" id="PTHR30204">
    <property type="entry name" value="REDOX-CYCLING DRUG-SENSING TRANSCRIPTIONAL ACTIVATOR SOXR"/>
    <property type="match status" value="1"/>
</dbReference>
<name>A0AA45L4P6_9PSEU</name>
<dbReference type="SUPFAM" id="SSF46955">
    <property type="entry name" value="Putative DNA-binding domain"/>
    <property type="match status" value="1"/>
</dbReference>
<dbReference type="AlphaFoldDB" id="A0AA45L4P6"/>
<feature type="compositionally biased region" description="Low complexity" evidence="2">
    <location>
        <begin position="154"/>
        <end position="172"/>
    </location>
</feature>
<dbReference type="SMART" id="SM00422">
    <property type="entry name" value="HTH_MERR"/>
    <property type="match status" value="1"/>
</dbReference>
<keyword evidence="1 4" id="KW-0238">DNA-binding</keyword>